<evidence type="ECO:0000313" key="3">
    <source>
        <dbReference type="Proteomes" id="UP001148838"/>
    </source>
</evidence>
<comment type="caution">
    <text evidence="2">The sequence shown here is derived from an EMBL/GenBank/DDBJ whole genome shotgun (WGS) entry which is preliminary data.</text>
</comment>
<evidence type="ECO:0000313" key="2">
    <source>
        <dbReference type="EMBL" id="KAJ4444977.1"/>
    </source>
</evidence>
<name>A0ABQ8TGW0_PERAM</name>
<protein>
    <recommendedName>
        <fullName evidence="1">Tc1-like transposase DDE domain-containing protein</fullName>
    </recommendedName>
</protein>
<dbReference type="InterPro" id="IPR038717">
    <property type="entry name" value="Tc1-like_DDE_dom"/>
</dbReference>
<organism evidence="2 3">
    <name type="scientific">Periplaneta americana</name>
    <name type="common">American cockroach</name>
    <name type="synonym">Blatta americana</name>
    <dbReference type="NCBI Taxonomy" id="6978"/>
    <lineage>
        <taxon>Eukaryota</taxon>
        <taxon>Metazoa</taxon>
        <taxon>Ecdysozoa</taxon>
        <taxon>Arthropoda</taxon>
        <taxon>Hexapoda</taxon>
        <taxon>Insecta</taxon>
        <taxon>Pterygota</taxon>
        <taxon>Neoptera</taxon>
        <taxon>Polyneoptera</taxon>
        <taxon>Dictyoptera</taxon>
        <taxon>Blattodea</taxon>
        <taxon>Blattoidea</taxon>
        <taxon>Blattidae</taxon>
        <taxon>Blattinae</taxon>
        <taxon>Periplaneta</taxon>
    </lineage>
</organism>
<feature type="domain" description="Tc1-like transposase DDE" evidence="1">
    <location>
        <begin position="27"/>
        <end position="168"/>
    </location>
</feature>
<accession>A0ABQ8TGW0</accession>
<dbReference type="EMBL" id="JAJSOF020000011">
    <property type="protein sequence ID" value="KAJ4444977.1"/>
    <property type="molecule type" value="Genomic_DNA"/>
</dbReference>
<keyword evidence="3" id="KW-1185">Reference proteome</keyword>
<sequence length="277" mass="32301">MEILGEAQTVNRLAFATNRVDFDWRNVIISDEITISSDYEGSVRVYREDGLRHDQRYVHRRERSGRFSISCWGWMSYDGPGVIERIDGRFNAGTYEHILENIFLPSVRERFSEGTLLFQQGNHPVHYAASIQRSFQRRPEIEIINWPPKSPDLNVIENLGAELKKRRIVTYAHRRPRNRDELWDQVVDTWEDLAGDQNLFHNLVTFMPDRLRAVIEADDSSMVEEYYFFVGFIRPIDYYWTPFRNTYEIDKQINMHGVIRNTTGGGGGGGEGDDDGD</sequence>
<dbReference type="Proteomes" id="UP001148838">
    <property type="component" value="Unassembled WGS sequence"/>
</dbReference>
<reference evidence="2 3" key="1">
    <citation type="journal article" date="2022" name="Allergy">
        <title>Genome assembly and annotation of Periplaneta americana reveal a comprehensive cockroach allergen profile.</title>
        <authorList>
            <person name="Wang L."/>
            <person name="Xiong Q."/>
            <person name="Saelim N."/>
            <person name="Wang L."/>
            <person name="Nong W."/>
            <person name="Wan A.T."/>
            <person name="Shi M."/>
            <person name="Liu X."/>
            <person name="Cao Q."/>
            <person name="Hui J.H.L."/>
            <person name="Sookrung N."/>
            <person name="Leung T.F."/>
            <person name="Tungtrongchitr A."/>
            <person name="Tsui S.K.W."/>
        </authorList>
    </citation>
    <scope>NUCLEOTIDE SEQUENCE [LARGE SCALE GENOMIC DNA]</scope>
    <source>
        <strain evidence="2">PWHHKU_190912</strain>
    </source>
</reference>
<evidence type="ECO:0000259" key="1">
    <source>
        <dbReference type="Pfam" id="PF13358"/>
    </source>
</evidence>
<proteinExistence type="predicted"/>
<dbReference type="Pfam" id="PF13358">
    <property type="entry name" value="DDE_3"/>
    <property type="match status" value="1"/>
</dbReference>
<dbReference type="InterPro" id="IPR036397">
    <property type="entry name" value="RNaseH_sf"/>
</dbReference>
<gene>
    <name evidence="2" type="ORF">ANN_06776</name>
</gene>
<dbReference type="Gene3D" id="3.30.420.10">
    <property type="entry name" value="Ribonuclease H-like superfamily/Ribonuclease H"/>
    <property type="match status" value="1"/>
</dbReference>